<dbReference type="InterPro" id="IPR027443">
    <property type="entry name" value="IPNS-like_sf"/>
</dbReference>
<dbReference type="Pfam" id="PF05118">
    <property type="entry name" value="Asp_Arg_Hydrox"/>
    <property type="match status" value="1"/>
</dbReference>
<dbReference type="Gene3D" id="2.60.120.330">
    <property type="entry name" value="B-lactam Antibiotic, Isopenicillin N Synthase, Chain"/>
    <property type="match status" value="1"/>
</dbReference>
<comment type="caution">
    <text evidence="4">The sequence shown here is derived from an EMBL/GenBank/DDBJ whole genome shotgun (WGS) entry which is preliminary data.</text>
</comment>
<organism evidence="4 5">
    <name type="scientific">Triparma strigata</name>
    <dbReference type="NCBI Taxonomy" id="1606541"/>
    <lineage>
        <taxon>Eukaryota</taxon>
        <taxon>Sar</taxon>
        <taxon>Stramenopiles</taxon>
        <taxon>Ochrophyta</taxon>
        <taxon>Bolidophyceae</taxon>
        <taxon>Parmales</taxon>
        <taxon>Triparmaceae</taxon>
        <taxon>Triparma</taxon>
    </lineage>
</organism>
<proteinExistence type="inferred from homology"/>
<dbReference type="Proteomes" id="UP001165085">
    <property type="component" value="Unassembled WGS sequence"/>
</dbReference>
<dbReference type="SUPFAM" id="SSF51197">
    <property type="entry name" value="Clavaminate synthase-like"/>
    <property type="match status" value="1"/>
</dbReference>
<comment type="similarity">
    <text evidence="1">Belongs to the aspartyl/asparaginyl beta-hydroxylase family.</text>
</comment>
<feature type="domain" description="Aspartyl/asparaginy/proline hydroxylase" evidence="3">
    <location>
        <begin position="119"/>
        <end position="256"/>
    </location>
</feature>
<dbReference type="EMBL" id="BRXY01000318">
    <property type="protein sequence ID" value="GMH86697.1"/>
    <property type="molecule type" value="Genomic_DNA"/>
</dbReference>
<feature type="region of interest" description="Disordered" evidence="2">
    <location>
        <begin position="1"/>
        <end position="24"/>
    </location>
</feature>
<evidence type="ECO:0000313" key="4">
    <source>
        <dbReference type="EMBL" id="GMH86697.1"/>
    </source>
</evidence>
<evidence type="ECO:0000259" key="3">
    <source>
        <dbReference type="Pfam" id="PF05118"/>
    </source>
</evidence>
<protein>
    <recommendedName>
        <fullName evidence="3">Aspartyl/asparaginy/proline hydroxylase domain-containing protein</fullName>
    </recommendedName>
</protein>
<evidence type="ECO:0000256" key="1">
    <source>
        <dbReference type="ARBA" id="ARBA00007730"/>
    </source>
</evidence>
<evidence type="ECO:0000256" key="2">
    <source>
        <dbReference type="SAM" id="MobiDB-lite"/>
    </source>
</evidence>
<reference evidence="5" key="1">
    <citation type="journal article" date="2023" name="Commun. Biol.">
        <title>Genome analysis of Parmales, the sister group of diatoms, reveals the evolutionary specialization of diatoms from phago-mixotrophs to photoautotrophs.</title>
        <authorList>
            <person name="Ban H."/>
            <person name="Sato S."/>
            <person name="Yoshikawa S."/>
            <person name="Yamada K."/>
            <person name="Nakamura Y."/>
            <person name="Ichinomiya M."/>
            <person name="Sato N."/>
            <person name="Blanc-Mathieu R."/>
            <person name="Endo H."/>
            <person name="Kuwata A."/>
            <person name="Ogata H."/>
        </authorList>
    </citation>
    <scope>NUCLEOTIDE SEQUENCE [LARGE SCALE GENOMIC DNA]</scope>
    <source>
        <strain evidence="5">NIES 3701</strain>
    </source>
</reference>
<evidence type="ECO:0000313" key="5">
    <source>
        <dbReference type="Proteomes" id="UP001165085"/>
    </source>
</evidence>
<accession>A0A9W7BA70</accession>
<dbReference type="InterPro" id="IPR007803">
    <property type="entry name" value="Asp/Arg/Pro-Hydrxlase"/>
</dbReference>
<dbReference type="AlphaFoldDB" id="A0A9W7BA70"/>
<name>A0A9W7BA70_9STRA</name>
<dbReference type="OrthoDB" id="10349190at2759"/>
<keyword evidence="5" id="KW-1185">Reference proteome</keyword>
<gene>
    <name evidence="4" type="ORF">TrST_g566</name>
</gene>
<sequence length="338" mass="37782">MNSPSLPNPLASAGGTPLATVSGTRKERKRIRKAALRAIRNEEDRLRVEKRVLMLQVASEDSLRDFIGCEAMSPLVYQRGSVQLSVPIWDALLLVEDCQNLMREFQAGTQFGDTHDKTWTTLSLRSCDGTTANDAPSPSKAYLNSKAWDASQYIVPCLLESFGEDLVNCFERVRLSVIPPSCNVAWHCDYTNAEKHVTRLHIPILTSDGFEMDIGGSLVKMNVGESHIGNFELPHRLGNTRAGQLRVHLMVDILMPNKVPVHRFCNLLRRSCCWNEEAEVSAFHHALNLSINLLDGDAVALARRTACIDAFSKYRLSRGDSVATQASLERRYYSRPIL</sequence>